<sequence length="158" mass="17334">MNETQTGDGVKRLPEAARTYRMIQAVTVAGILTAVACAAVVLLRLPVPLPFVVAVGALFLTVDLVFIPLRHHWFRYRVSEDEYFVSRGRFLLTTVTVAVPQILHAEVIQGPVLRQFGLATVRVKMVVGDHELGPVTTQEADAIRRTILSGSGRTVDES</sequence>
<dbReference type="RefSeq" id="WP_077343724.1">
    <property type="nucleotide sequence ID" value="NZ_CP019605.1"/>
</dbReference>
<dbReference type="Pfam" id="PF03703">
    <property type="entry name" value="bPH_2"/>
    <property type="match status" value="1"/>
</dbReference>
<dbReference type="STRING" id="1610493.RPIT_12480"/>
<evidence type="ECO:0000313" key="2">
    <source>
        <dbReference type="Proteomes" id="UP000188324"/>
    </source>
</evidence>
<reference evidence="1 2" key="1">
    <citation type="journal article" date="2016" name="Int. J. Syst. Evol. Microbiol.">
        <title>Tessaracoccus flavus sp. nov., isolated from the drainage system of a lindane-producing factory.</title>
        <authorList>
            <person name="Kumari R."/>
            <person name="Singh P."/>
            <person name="Schumann P."/>
            <person name="Lal R."/>
        </authorList>
    </citation>
    <scope>NUCLEOTIDE SEQUENCE [LARGE SCALE GENOMIC DNA]</scope>
    <source>
        <strain evidence="1 2">RP1T</strain>
    </source>
</reference>
<dbReference type="PANTHER" id="PTHR34473">
    <property type="entry name" value="UPF0699 TRANSMEMBRANE PROTEIN YDBS"/>
    <property type="match status" value="1"/>
</dbReference>
<accession>A0A1Q2CHD1</accession>
<dbReference type="PANTHER" id="PTHR34473:SF2">
    <property type="entry name" value="UPF0699 TRANSMEMBRANE PROTEIN YDBT"/>
    <property type="match status" value="1"/>
</dbReference>
<dbReference type="AlphaFoldDB" id="A0A1Q2CHD1"/>
<dbReference type="Proteomes" id="UP000188324">
    <property type="component" value="Chromosome"/>
</dbReference>
<dbReference type="KEGG" id="tfl:RPIT_12480"/>
<keyword evidence="2" id="KW-1185">Reference proteome</keyword>
<name>A0A1Q2CHD1_9ACTN</name>
<dbReference type="InterPro" id="IPR005182">
    <property type="entry name" value="YdbS-like_PH"/>
</dbReference>
<protein>
    <submittedName>
        <fullName evidence="1">Uncharacterized protein</fullName>
    </submittedName>
</protein>
<evidence type="ECO:0000313" key="1">
    <source>
        <dbReference type="EMBL" id="AQP45517.1"/>
    </source>
</evidence>
<proteinExistence type="predicted"/>
<dbReference type="EMBL" id="CP019605">
    <property type="protein sequence ID" value="AQP45517.1"/>
    <property type="molecule type" value="Genomic_DNA"/>
</dbReference>
<organism evidence="1 2">
    <name type="scientific">Tessaracoccus flavus</name>
    <dbReference type="NCBI Taxonomy" id="1610493"/>
    <lineage>
        <taxon>Bacteria</taxon>
        <taxon>Bacillati</taxon>
        <taxon>Actinomycetota</taxon>
        <taxon>Actinomycetes</taxon>
        <taxon>Propionibacteriales</taxon>
        <taxon>Propionibacteriaceae</taxon>
        <taxon>Tessaracoccus</taxon>
    </lineage>
</organism>
<gene>
    <name evidence="1" type="ORF">RPIT_12480</name>
</gene>
<dbReference type="OrthoDB" id="7364633at2"/>